<comment type="caution">
    <text evidence="2">The sequence shown here is derived from an EMBL/GenBank/DDBJ whole genome shotgun (WGS) entry which is preliminary data.</text>
</comment>
<keyword evidence="1" id="KW-1133">Transmembrane helix</keyword>
<sequence length="121" mass="13333">MKLFIPLIGSAMTLSLGGILLINKVPFIISLGTLIAVLLFLTSSLLIYKEHKSGYYLGLVLSILSILASATSTTHDRALLAFGSSLYISILDILMLLGFYFFPVLYIILFAKKLKRSMTNK</sequence>
<evidence type="ECO:0000313" key="2">
    <source>
        <dbReference type="EMBL" id="HII75140.1"/>
    </source>
</evidence>
<accession>A0A832WQN1</accession>
<dbReference type="GeneID" id="1460403"/>
<keyword evidence="1" id="KW-0472">Membrane</keyword>
<organism evidence="2 3">
    <name type="scientific">Sulfurisphaera tokodaii</name>
    <dbReference type="NCBI Taxonomy" id="111955"/>
    <lineage>
        <taxon>Archaea</taxon>
        <taxon>Thermoproteota</taxon>
        <taxon>Thermoprotei</taxon>
        <taxon>Sulfolobales</taxon>
        <taxon>Sulfolobaceae</taxon>
        <taxon>Sulfurisphaera</taxon>
    </lineage>
</organism>
<evidence type="ECO:0000256" key="1">
    <source>
        <dbReference type="SAM" id="Phobius"/>
    </source>
</evidence>
<dbReference type="AlphaFoldDB" id="A0A832WQN1"/>
<protein>
    <submittedName>
        <fullName evidence="2">Uncharacterized protein</fullName>
    </submittedName>
</protein>
<proteinExistence type="predicted"/>
<dbReference type="EMBL" id="DUJO01000052">
    <property type="protein sequence ID" value="HII75140.1"/>
    <property type="molecule type" value="Genomic_DNA"/>
</dbReference>
<dbReference type="OMA" id="IERGITW"/>
<feature type="transmembrane region" description="Helical" evidence="1">
    <location>
        <begin position="86"/>
        <end position="111"/>
    </location>
</feature>
<dbReference type="Proteomes" id="UP000646844">
    <property type="component" value="Unassembled WGS sequence"/>
</dbReference>
<reference evidence="2" key="1">
    <citation type="journal article" date="2020" name="bioRxiv">
        <title>A rank-normalized archaeal taxonomy based on genome phylogeny resolves widespread incomplete and uneven classifications.</title>
        <authorList>
            <person name="Rinke C."/>
            <person name="Chuvochina M."/>
            <person name="Mussig A.J."/>
            <person name="Chaumeil P.-A."/>
            <person name="Waite D.W."/>
            <person name="Whitman W.B."/>
            <person name="Parks D.H."/>
            <person name="Hugenholtz P."/>
        </authorList>
    </citation>
    <scope>NUCLEOTIDE SEQUENCE</scope>
    <source>
        <strain evidence="2">UBA8838</strain>
    </source>
</reference>
<name>A0A832WQN1_9CREN</name>
<gene>
    <name evidence="2" type="ORF">HA332_12430</name>
</gene>
<keyword evidence="1" id="KW-0812">Transmembrane</keyword>
<evidence type="ECO:0000313" key="3">
    <source>
        <dbReference type="Proteomes" id="UP000646844"/>
    </source>
</evidence>
<dbReference type="RefSeq" id="WP_010980405.1">
    <property type="nucleotide sequence ID" value="NZ_BAABQO010000001.1"/>
</dbReference>
<feature type="transmembrane region" description="Helical" evidence="1">
    <location>
        <begin position="27"/>
        <end position="48"/>
    </location>
</feature>
<feature type="transmembrane region" description="Helical" evidence="1">
    <location>
        <begin position="55"/>
        <end position="74"/>
    </location>
</feature>